<organism evidence="5 6">
    <name type="scientific">Dimorphilus gyrociliatus</name>
    <dbReference type="NCBI Taxonomy" id="2664684"/>
    <lineage>
        <taxon>Eukaryota</taxon>
        <taxon>Metazoa</taxon>
        <taxon>Spiralia</taxon>
        <taxon>Lophotrochozoa</taxon>
        <taxon>Annelida</taxon>
        <taxon>Polychaeta</taxon>
        <taxon>Polychaeta incertae sedis</taxon>
        <taxon>Dinophilidae</taxon>
        <taxon>Dimorphilus</taxon>
    </lineage>
</organism>
<dbReference type="OrthoDB" id="376826at2759"/>
<evidence type="ECO:0000313" key="5">
    <source>
        <dbReference type="EMBL" id="CAD5125636.1"/>
    </source>
</evidence>
<dbReference type="Proteomes" id="UP000549394">
    <property type="component" value="Unassembled WGS sequence"/>
</dbReference>
<evidence type="ECO:0000256" key="2">
    <source>
        <dbReference type="ARBA" id="ARBA00006311"/>
    </source>
</evidence>
<proteinExistence type="inferred from homology"/>
<name>A0A7I8WBU2_9ANNE</name>
<dbReference type="GO" id="GO:0010890">
    <property type="term" value="P:positive regulation of triglyceride storage"/>
    <property type="evidence" value="ECO:0007669"/>
    <property type="project" value="TreeGrafter"/>
</dbReference>
<comment type="similarity">
    <text evidence="2 4">Belongs to the perilipin family.</text>
</comment>
<dbReference type="PANTHER" id="PTHR14024:SF49">
    <property type="entry name" value="LIPID STORAGE DROPLETS SURFACE-BINDING PROTEIN 1"/>
    <property type="match status" value="1"/>
</dbReference>
<keyword evidence="3" id="KW-0551">Lipid droplet</keyword>
<dbReference type="PANTHER" id="PTHR14024">
    <property type="entry name" value="PERILIPIN"/>
    <property type="match status" value="1"/>
</dbReference>
<evidence type="ECO:0000256" key="3">
    <source>
        <dbReference type="ARBA" id="ARBA00022677"/>
    </source>
</evidence>
<evidence type="ECO:0000256" key="1">
    <source>
        <dbReference type="ARBA" id="ARBA00004502"/>
    </source>
</evidence>
<dbReference type="AlphaFoldDB" id="A0A7I8WBU2"/>
<dbReference type="InterPro" id="IPR004279">
    <property type="entry name" value="Perilipin"/>
</dbReference>
<dbReference type="SUPFAM" id="SSF109775">
    <property type="entry name" value="Mannose-6-phosphate receptor binding protein 1 (Tip47), C-terminal domain"/>
    <property type="match status" value="1"/>
</dbReference>
<protein>
    <submittedName>
        <fullName evidence="5">DgyrCDS13836</fullName>
    </submittedName>
</protein>
<dbReference type="GO" id="GO:0019915">
    <property type="term" value="P:lipid storage"/>
    <property type="evidence" value="ECO:0007669"/>
    <property type="project" value="TreeGrafter"/>
</dbReference>
<dbReference type="Pfam" id="PF03036">
    <property type="entry name" value="Perilipin"/>
    <property type="match status" value="2"/>
</dbReference>
<comment type="subcellular location">
    <subcellularLocation>
        <location evidence="1">Lipid droplet</location>
    </subcellularLocation>
</comment>
<dbReference type="GO" id="GO:0005811">
    <property type="term" value="C:lipid droplet"/>
    <property type="evidence" value="ECO:0007669"/>
    <property type="project" value="UniProtKB-SubCell"/>
</dbReference>
<dbReference type="PIRSF" id="PIRSF036881">
    <property type="entry name" value="PAT"/>
    <property type="match status" value="1"/>
</dbReference>
<comment type="caution">
    <text evidence="5">The sequence shown here is derived from an EMBL/GenBank/DDBJ whole genome shotgun (WGS) entry which is preliminary data.</text>
</comment>
<gene>
    <name evidence="5" type="ORF">DGYR_LOCUS12982</name>
</gene>
<evidence type="ECO:0000256" key="4">
    <source>
        <dbReference type="PIRNR" id="PIRNR036881"/>
    </source>
</evidence>
<accession>A0A7I8WBU2</accession>
<dbReference type="GO" id="GO:0005829">
    <property type="term" value="C:cytosol"/>
    <property type="evidence" value="ECO:0007669"/>
    <property type="project" value="TreeGrafter"/>
</dbReference>
<dbReference type="Gene3D" id="1.20.120.340">
    <property type="entry name" value="Flagellar protein FliS"/>
    <property type="match status" value="1"/>
</dbReference>
<sequence>MKSEGQSFIIVQRVGTLPVVASAFGSLSTFYQRSKESSALVKFTLEKAETGMHVVAKTAAPVVTKLEKPIGRLDEYACSKLDVIEEKYPIIKAPAEEFISETYGAVKQYGANKLGSFLPKVDPILDYADRTVDYYMPAVGDEKKEFEENKEEDEKDSGPTEKVVAISTKVRRRMFIQAMNQVRNVKRRSAEAIDRLKHTVNLIEYAKAVDGKVRYVWNEIQKNEEEVENDHREELNNKPISNAETIEKRIIATARHLTIQLKRTISSFSTVKVLPPAVSGRLSETRKLTDDFYWSLSHVCNHAHRSSQAAVNHCSTILKTFKLEDVPQKALENARLGLVKVQDNVNYITDYLLQLIIPDYNMDGVNVFDDFIEFQPELNGFAFTEIRYVPHQ</sequence>
<reference evidence="5 6" key="1">
    <citation type="submission" date="2020-08" db="EMBL/GenBank/DDBJ databases">
        <authorList>
            <person name="Hejnol A."/>
        </authorList>
    </citation>
    <scope>NUCLEOTIDE SEQUENCE [LARGE SCALE GENOMIC DNA]</scope>
</reference>
<keyword evidence="6" id="KW-1185">Reference proteome</keyword>
<dbReference type="EMBL" id="CAJFCJ010000028">
    <property type="protein sequence ID" value="CAD5125636.1"/>
    <property type="molecule type" value="Genomic_DNA"/>
</dbReference>
<evidence type="ECO:0000313" key="6">
    <source>
        <dbReference type="Proteomes" id="UP000549394"/>
    </source>
</evidence>